<reference evidence="2" key="1">
    <citation type="submission" date="2018-05" db="EMBL/GenBank/DDBJ databases">
        <authorList>
            <person name="Lanie J.A."/>
            <person name="Ng W.-L."/>
            <person name="Kazmierczak K.M."/>
            <person name="Andrzejewski T.M."/>
            <person name="Davidsen T.M."/>
            <person name="Wayne K.J."/>
            <person name="Tettelin H."/>
            <person name="Glass J.I."/>
            <person name="Rusch D."/>
            <person name="Podicherti R."/>
            <person name="Tsui H.-C.T."/>
            <person name="Winkler M.E."/>
        </authorList>
    </citation>
    <scope>NUCLEOTIDE SEQUENCE</scope>
</reference>
<proteinExistence type="predicted"/>
<sequence length="164" mass="18925">MANMRKWALNFFVTCMGVLFVLVGERDVHADSHLEAETFMNDYLHTFDTGHIWQITPLYNDPFFMMAPSGEVKVFEGAKQIKKSIKDWKFWMKKSGVATSRYVQLNVWALSPDTALASAEVERADEHGEIRANTGATYTLIRVDGQWKIYLIHLHLPDRVLNFQ</sequence>
<organism evidence="2">
    <name type="scientific">marine metagenome</name>
    <dbReference type="NCBI Taxonomy" id="408172"/>
    <lineage>
        <taxon>unclassified sequences</taxon>
        <taxon>metagenomes</taxon>
        <taxon>ecological metagenomes</taxon>
    </lineage>
</organism>
<dbReference type="SUPFAM" id="SSF54427">
    <property type="entry name" value="NTF2-like"/>
    <property type="match status" value="1"/>
</dbReference>
<evidence type="ECO:0000259" key="1">
    <source>
        <dbReference type="Pfam" id="PF13474"/>
    </source>
</evidence>
<gene>
    <name evidence="2" type="ORF">METZ01_LOCUS273315</name>
</gene>
<protein>
    <recommendedName>
        <fullName evidence="1">SnoaL-like domain-containing protein</fullName>
    </recommendedName>
</protein>
<evidence type="ECO:0000313" key="2">
    <source>
        <dbReference type="EMBL" id="SVC20461.1"/>
    </source>
</evidence>
<name>A0A382KCK2_9ZZZZ</name>
<accession>A0A382KCK2</accession>
<dbReference type="Gene3D" id="3.10.450.50">
    <property type="match status" value="1"/>
</dbReference>
<dbReference type="EMBL" id="UINC01078928">
    <property type="protein sequence ID" value="SVC20461.1"/>
    <property type="molecule type" value="Genomic_DNA"/>
</dbReference>
<dbReference type="InterPro" id="IPR032710">
    <property type="entry name" value="NTF2-like_dom_sf"/>
</dbReference>
<dbReference type="Pfam" id="PF13474">
    <property type="entry name" value="SnoaL_3"/>
    <property type="match status" value="1"/>
</dbReference>
<dbReference type="AlphaFoldDB" id="A0A382KCK2"/>
<dbReference type="InterPro" id="IPR037401">
    <property type="entry name" value="SnoaL-like"/>
</dbReference>
<feature type="domain" description="SnoaL-like" evidence="1">
    <location>
        <begin position="38"/>
        <end position="154"/>
    </location>
</feature>